<feature type="transmembrane region" description="Helical" evidence="7">
    <location>
        <begin position="462"/>
        <end position="482"/>
    </location>
</feature>
<evidence type="ECO:0000259" key="8">
    <source>
        <dbReference type="SMART" id="SM00849"/>
    </source>
</evidence>
<dbReference type="InterPro" id="IPR004477">
    <property type="entry name" value="ComEC_N"/>
</dbReference>
<sequence>MVFYVVSLVNVQLYELQRDPFAELEETGGVMTTTATGTVLNSSIRTSGSGDEYLQMTVWVQRIGEQEVPRRWYERPVRLLVKQYPDRGTDFSDLTPASPGTQLRITGKVELPPGRRNPNCFDYQLYLKTIGIERVMTAQTIHIKEESHSLQGWLFQQKEQYLHQLKGTAGESAAGLMRGILFGEKTEIEEDTLEEFQRNGTAHILAVSGLHIGILYGVLGKLWRGKKGWLYFWMVTMVLIGYSFLASFSPSVVRASVMIVLHLYAKVRHLRYDLGSASFVVLLMILLKNPMQLFHTGLQMSFLAVLTLSAAAPFFRKFYQGIFLSSGVVQLGLLPYTAYVFNYVSLAAVFINVPIIFLAGFLVPLGIGGFALSLILLEPTAVSGVDLVLNVAFKPVIEIMGQAIDGLCGLLTSCNSMTCIKGVTSFEVTSPPRALLAGYYLLLLLFLSEEGRLLILRKRKKAVAALICLCLAAAAIFGQVTATGFENASIVFVDVGQGDCMHIKAKDGKNYLVDGGGKIDYDLGKKTLKPYLLKNGVRRLDGAFVTHLHTDHYKGVAELCREGMVKKLFLYEGNRDKTGQICQETGMSAEDLVFLRAGQTVSLDDAGFAKSVMNDAGFAKNMSERVEVLWPEAGKDAGTALQKRRQGFGTDNGSSAGEKKGQGSEEEDENETSLILKIHAGGLSLLATGDIDAACEDRLAAKYRNGLKTDLLKVAHHGSRYSWSEDFARYAKPQAAVFQVGKNNYGHPNGEIIENYQRMKAGIWRNDLQGAVGFSCRQGDTAAGKKRLEVVTMLP</sequence>
<feature type="transmembrane region" description="Helical" evidence="7">
    <location>
        <begin position="321"/>
        <end position="341"/>
    </location>
</feature>
<feature type="region of interest" description="Disordered" evidence="6">
    <location>
        <begin position="645"/>
        <end position="672"/>
    </location>
</feature>
<evidence type="ECO:0000256" key="4">
    <source>
        <dbReference type="ARBA" id="ARBA00022989"/>
    </source>
</evidence>
<evidence type="ECO:0000256" key="1">
    <source>
        <dbReference type="ARBA" id="ARBA00004651"/>
    </source>
</evidence>
<feature type="transmembrane region" description="Helical" evidence="7">
    <location>
        <begin position="437"/>
        <end position="455"/>
    </location>
</feature>
<gene>
    <name evidence="9" type="ORF">H8876_06380</name>
</gene>
<feature type="domain" description="Metallo-beta-lactamase" evidence="8">
    <location>
        <begin position="497"/>
        <end position="742"/>
    </location>
</feature>
<feature type="transmembrane region" description="Helical" evidence="7">
    <location>
        <begin position="269"/>
        <end position="287"/>
    </location>
</feature>
<dbReference type="CDD" id="cd07731">
    <property type="entry name" value="ComA-like_MBL-fold"/>
    <property type="match status" value="1"/>
</dbReference>
<comment type="caution">
    <text evidence="9">The sequence shown here is derived from an EMBL/GenBank/DDBJ whole genome shotgun (WGS) entry which is preliminary data.</text>
</comment>
<keyword evidence="2" id="KW-1003">Cell membrane</keyword>
<evidence type="ECO:0000256" key="2">
    <source>
        <dbReference type="ARBA" id="ARBA00022475"/>
    </source>
</evidence>
<dbReference type="PANTHER" id="PTHR30619">
    <property type="entry name" value="DNA INTERNALIZATION/COMPETENCE PROTEIN COMEC/REC2"/>
    <property type="match status" value="1"/>
</dbReference>
<name>A0A923NDA7_9FIRM</name>
<dbReference type="Proteomes" id="UP000644115">
    <property type="component" value="Unassembled WGS sequence"/>
</dbReference>
<dbReference type="PANTHER" id="PTHR30619:SF7">
    <property type="entry name" value="BETA-LACTAMASE DOMAIN PROTEIN"/>
    <property type="match status" value="1"/>
</dbReference>
<organism evidence="9 10">
    <name type="scientific">Lentihominibacter faecis</name>
    <dbReference type="NCBI Taxonomy" id="2764712"/>
    <lineage>
        <taxon>Bacteria</taxon>
        <taxon>Bacillati</taxon>
        <taxon>Bacillota</taxon>
        <taxon>Clostridia</taxon>
        <taxon>Peptostreptococcales</taxon>
        <taxon>Anaerovoracaceae</taxon>
        <taxon>Lentihominibacter</taxon>
    </lineage>
</organism>
<proteinExistence type="predicted"/>
<evidence type="ECO:0000313" key="9">
    <source>
        <dbReference type="EMBL" id="MBC5999622.1"/>
    </source>
</evidence>
<evidence type="ECO:0000313" key="10">
    <source>
        <dbReference type="Proteomes" id="UP000644115"/>
    </source>
</evidence>
<accession>A0A923NDA7</accession>
<dbReference type="EMBL" id="JACRWC010000080">
    <property type="protein sequence ID" value="MBC5999622.1"/>
    <property type="molecule type" value="Genomic_DNA"/>
</dbReference>
<dbReference type="Pfam" id="PF03772">
    <property type="entry name" value="Competence"/>
    <property type="match status" value="1"/>
</dbReference>
<dbReference type="RefSeq" id="WP_249287037.1">
    <property type="nucleotide sequence ID" value="NZ_JACRWC010000080.1"/>
</dbReference>
<dbReference type="NCBIfam" id="TIGR00360">
    <property type="entry name" value="ComEC_N-term"/>
    <property type="match status" value="1"/>
</dbReference>
<dbReference type="InterPro" id="IPR052159">
    <property type="entry name" value="Competence_DNA_uptake"/>
</dbReference>
<evidence type="ECO:0000256" key="7">
    <source>
        <dbReference type="SAM" id="Phobius"/>
    </source>
</evidence>
<dbReference type="Pfam" id="PF13567">
    <property type="entry name" value="DUF4131"/>
    <property type="match status" value="1"/>
</dbReference>
<dbReference type="GO" id="GO:0005886">
    <property type="term" value="C:plasma membrane"/>
    <property type="evidence" value="ECO:0007669"/>
    <property type="project" value="UniProtKB-SubCell"/>
</dbReference>
<keyword evidence="3 7" id="KW-0812">Transmembrane</keyword>
<keyword evidence="5 7" id="KW-0472">Membrane</keyword>
<comment type="subcellular location">
    <subcellularLocation>
        <location evidence="1">Cell membrane</location>
        <topology evidence="1">Multi-pass membrane protein</topology>
    </subcellularLocation>
</comment>
<protein>
    <submittedName>
        <fullName evidence="9">ComEC/Rec2 family competence protein</fullName>
    </submittedName>
</protein>
<feature type="transmembrane region" description="Helical" evidence="7">
    <location>
        <begin position="200"/>
        <end position="218"/>
    </location>
</feature>
<dbReference type="AlphaFoldDB" id="A0A923NDA7"/>
<reference evidence="9" key="1">
    <citation type="submission" date="2020-08" db="EMBL/GenBank/DDBJ databases">
        <authorList>
            <person name="Liu C."/>
            <person name="Sun Q."/>
        </authorList>
    </citation>
    <scope>NUCLEOTIDE SEQUENCE</scope>
    <source>
        <strain evidence="9">BX16</strain>
    </source>
</reference>
<keyword evidence="10" id="KW-1185">Reference proteome</keyword>
<dbReference type="InterPro" id="IPR025405">
    <property type="entry name" value="DUF4131"/>
</dbReference>
<feature type="transmembrane region" description="Helical" evidence="7">
    <location>
        <begin position="230"/>
        <end position="249"/>
    </location>
</feature>
<dbReference type="SUPFAM" id="SSF56281">
    <property type="entry name" value="Metallo-hydrolase/oxidoreductase"/>
    <property type="match status" value="1"/>
</dbReference>
<evidence type="ECO:0000256" key="3">
    <source>
        <dbReference type="ARBA" id="ARBA00022692"/>
    </source>
</evidence>
<dbReference type="InterPro" id="IPR001279">
    <property type="entry name" value="Metallo-B-lactamas"/>
</dbReference>
<evidence type="ECO:0000256" key="5">
    <source>
        <dbReference type="ARBA" id="ARBA00023136"/>
    </source>
</evidence>
<evidence type="ECO:0000256" key="6">
    <source>
        <dbReference type="SAM" id="MobiDB-lite"/>
    </source>
</evidence>
<dbReference type="SMART" id="SM00849">
    <property type="entry name" value="Lactamase_B"/>
    <property type="match status" value="1"/>
</dbReference>
<dbReference type="Pfam" id="PF00753">
    <property type="entry name" value="Lactamase_B"/>
    <property type="match status" value="1"/>
</dbReference>
<dbReference type="Gene3D" id="3.60.15.10">
    <property type="entry name" value="Ribonuclease Z/Hydroxyacylglutathione hydrolase-like"/>
    <property type="match status" value="1"/>
</dbReference>
<dbReference type="InterPro" id="IPR035681">
    <property type="entry name" value="ComA-like_MBL"/>
</dbReference>
<feature type="transmembrane region" description="Helical" evidence="7">
    <location>
        <begin position="353"/>
        <end position="377"/>
    </location>
</feature>
<keyword evidence="4 7" id="KW-1133">Transmembrane helix</keyword>
<dbReference type="InterPro" id="IPR036866">
    <property type="entry name" value="RibonucZ/Hydroxyglut_hydro"/>
</dbReference>
<feature type="transmembrane region" description="Helical" evidence="7">
    <location>
        <begin position="294"/>
        <end position="315"/>
    </location>
</feature>